<dbReference type="GO" id="GO:0006487">
    <property type="term" value="P:protein N-linked glycosylation"/>
    <property type="evidence" value="ECO:0007669"/>
    <property type="project" value="TreeGrafter"/>
</dbReference>
<gene>
    <name evidence="2" type="ORF">BV898_05321</name>
</gene>
<dbReference type="PANTHER" id="PTHR13132:SF29">
    <property type="entry name" value="ALPHA-(1,6)-FUCOSYLTRANSFERASE"/>
    <property type="match status" value="1"/>
</dbReference>
<protein>
    <recommendedName>
        <fullName evidence="4">Alpha-(1,6)-fucosyltransferase</fullName>
    </recommendedName>
</protein>
<evidence type="ECO:0000256" key="1">
    <source>
        <dbReference type="SAM" id="MobiDB-lite"/>
    </source>
</evidence>
<feature type="region of interest" description="Disordered" evidence="1">
    <location>
        <begin position="543"/>
        <end position="574"/>
    </location>
</feature>
<dbReference type="AlphaFoldDB" id="A0A1W0WZV2"/>
<dbReference type="Proteomes" id="UP000192578">
    <property type="component" value="Unassembled WGS sequence"/>
</dbReference>
<sequence>MMMRSPWAFLWREFGELGVEYRFRRRLDNLTRTLGLRTKIFGVLLIAFCTYHWVKPYSGSGGLTLTIASLLEELTYRGPFTCAAVLFRSTSSSSFSSDGSFKQEKPAEFDTVWQKRFNGTDVRDFQSAYWQNCPSLQASITTDINIRPADCEDCQTRGLANAVNLVIGSFFLAQESVDPRRIHLIGDRWNYGAWRDHFRDFTDGLLPRECSITQPVVSPNILAVKGAVNDVQLKVAADGTIRFHGITHAHFKLNVNPPDWSVFRGFVDIESQLGIPYVFQKESVIARALLIPQPDLVELIRRVWMNLVAFDGAFVTVHIRRGDKITEREAASFPVVLFYRTLKRRCLNNPGVCSRTLLLLSDDEEASRQFKAVAGDCFRITDFQSEVARLGGDNAGTWNIPRDIHTNQAGFDWFSQDTRILHAREIIISMFLMAMSEYVVCTYSSNVCRLVALLRAASWYAKKTRNGAAAFTLFRAAIIKPFEAEDYKAQIKRELNNRKMVKEEPVEENFNDVFTLCDNFNREMNNDDIKKMRKQIVSGADVSTKLPTLTPSRRKPKTVPLPRRAEVDSNYGSG</sequence>
<reference evidence="3" key="1">
    <citation type="submission" date="2017-01" db="EMBL/GenBank/DDBJ databases">
        <title>Comparative genomics of anhydrobiosis in the tardigrade Hypsibius dujardini.</title>
        <authorList>
            <person name="Yoshida Y."/>
            <person name="Koutsovoulos G."/>
            <person name="Laetsch D."/>
            <person name="Stevens L."/>
            <person name="Kumar S."/>
            <person name="Horikawa D."/>
            <person name="Ishino K."/>
            <person name="Komine S."/>
            <person name="Tomita M."/>
            <person name="Blaxter M."/>
            <person name="Arakawa K."/>
        </authorList>
    </citation>
    <scope>NUCLEOTIDE SEQUENCE [LARGE SCALE GENOMIC DNA]</scope>
    <source>
        <strain evidence="3">Z151</strain>
    </source>
</reference>
<organism evidence="2 3">
    <name type="scientific">Hypsibius exemplaris</name>
    <name type="common">Freshwater tardigrade</name>
    <dbReference type="NCBI Taxonomy" id="2072580"/>
    <lineage>
        <taxon>Eukaryota</taxon>
        <taxon>Metazoa</taxon>
        <taxon>Ecdysozoa</taxon>
        <taxon>Tardigrada</taxon>
        <taxon>Eutardigrada</taxon>
        <taxon>Parachela</taxon>
        <taxon>Hypsibioidea</taxon>
        <taxon>Hypsibiidae</taxon>
        <taxon>Hypsibius</taxon>
    </lineage>
</organism>
<dbReference type="OrthoDB" id="7985867at2759"/>
<evidence type="ECO:0000313" key="2">
    <source>
        <dbReference type="EMBL" id="OQV20741.1"/>
    </source>
</evidence>
<accession>A0A1W0WZV2</accession>
<evidence type="ECO:0000313" key="3">
    <source>
        <dbReference type="Proteomes" id="UP000192578"/>
    </source>
</evidence>
<keyword evidence="3" id="KW-1185">Reference proteome</keyword>
<proteinExistence type="predicted"/>
<dbReference type="EMBL" id="MTYJ01000028">
    <property type="protein sequence ID" value="OQV20741.1"/>
    <property type="molecule type" value="Genomic_DNA"/>
</dbReference>
<evidence type="ECO:0008006" key="4">
    <source>
        <dbReference type="Google" id="ProtNLM"/>
    </source>
</evidence>
<dbReference type="GO" id="GO:0046921">
    <property type="term" value="F:alpha-(1-&gt;6)-fucosyltransferase activity"/>
    <property type="evidence" value="ECO:0007669"/>
    <property type="project" value="TreeGrafter"/>
</dbReference>
<dbReference type="PANTHER" id="PTHR13132">
    <property type="entry name" value="ALPHA- 1,6 -FUCOSYLTRANSFERASE"/>
    <property type="match status" value="1"/>
</dbReference>
<dbReference type="Gene3D" id="3.40.50.11350">
    <property type="match status" value="1"/>
</dbReference>
<name>A0A1W0WZV2_HYPEX</name>
<comment type="caution">
    <text evidence="2">The sequence shown here is derived from an EMBL/GenBank/DDBJ whole genome shotgun (WGS) entry which is preliminary data.</text>
</comment>